<feature type="transmembrane region" description="Helical" evidence="10">
    <location>
        <begin position="640"/>
        <end position="660"/>
    </location>
</feature>
<reference evidence="13" key="1">
    <citation type="journal article" date="2021" name="Sci. Adv.">
        <title>The American lobster genome reveals insights on longevity, neural, and immune adaptations.</title>
        <authorList>
            <person name="Polinski J.M."/>
            <person name="Zimin A.V."/>
            <person name="Clark K.F."/>
            <person name="Kohn A.B."/>
            <person name="Sadowski N."/>
            <person name="Timp W."/>
            <person name="Ptitsyn A."/>
            <person name="Khanna P."/>
            <person name="Romanova D.Y."/>
            <person name="Williams P."/>
            <person name="Greenwood S.J."/>
            <person name="Moroz L.L."/>
            <person name="Walt D.R."/>
            <person name="Bodnar A.G."/>
        </authorList>
    </citation>
    <scope>NUCLEOTIDE SEQUENCE</scope>
    <source>
        <strain evidence="13">GMGI-L3</strain>
    </source>
</reference>
<evidence type="ECO:0000256" key="5">
    <source>
        <dbReference type="ARBA" id="ARBA00022989"/>
    </source>
</evidence>
<evidence type="ECO:0000256" key="11">
    <source>
        <dbReference type="SAM" id="SignalP"/>
    </source>
</evidence>
<feature type="chain" id="PRO_5035209200" evidence="11">
    <location>
        <begin position="21"/>
        <end position="669"/>
    </location>
</feature>
<dbReference type="PANTHER" id="PTHR42643">
    <property type="entry name" value="IONOTROPIC RECEPTOR 20A-RELATED"/>
    <property type="match status" value="1"/>
</dbReference>
<evidence type="ECO:0000256" key="3">
    <source>
        <dbReference type="ARBA" id="ARBA00022475"/>
    </source>
</evidence>
<evidence type="ECO:0000256" key="8">
    <source>
        <dbReference type="ARBA" id="ARBA00023180"/>
    </source>
</evidence>
<dbReference type="EMBL" id="JAHLQT010028469">
    <property type="protein sequence ID" value="KAG7161979.1"/>
    <property type="molecule type" value="Genomic_DNA"/>
</dbReference>
<evidence type="ECO:0000256" key="4">
    <source>
        <dbReference type="ARBA" id="ARBA00022692"/>
    </source>
</evidence>
<dbReference type="Gene3D" id="3.40.190.10">
    <property type="entry name" value="Periplasmic binding protein-like II"/>
    <property type="match status" value="1"/>
</dbReference>
<dbReference type="Pfam" id="PF00060">
    <property type="entry name" value="Lig_chan"/>
    <property type="match status" value="1"/>
</dbReference>
<evidence type="ECO:0000256" key="2">
    <source>
        <dbReference type="ARBA" id="ARBA00008685"/>
    </source>
</evidence>
<feature type="signal peptide" evidence="11">
    <location>
        <begin position="1"/>
        <end position="20"/>
    </location>
</feature>
<evidence type="ECO:0000256" key="10">
    <source>
        <dbReference type="SAM" id="Phobius"/>
    </source>
</evidence>
<feature type="domain" description="Ionotropic glutamate receptor C-terminal" evidence="12">
    <location>
        <begin position="383"/>
        <end position="650"/>
    </location>
</feature>
<accession>A0A8J5JZ03</accession>
<dbReference type="InterPro" id="IPR001320">
    <property type="entry name" value="Iontro_rcpt_C"/>
</dbReference>
<sequence>MRVGPDGVLLLLVVVTQSSSVVMFSDLQQETPPDHIPDNTTLSIYHNLDHIPDNTTLPIYHNLDHIPDNTTLPIYHNLHPEVLPTPPHNKFISSLTYHNPKQDFPHKSNHNNNHPSSTTHEHTEKLNTQELTEMKISSINLHNYTTDIFTTRRDTTSLSWLLVTVVEREMKECDMVVVYDAAYGQTGVLDELLLLPNIRQVVEVESVADLLGVVWVSAGCRGYLMLLHQPELLLVYVDQGEEHWHYHGRYFFVGLSLDQLMALTVSKKGRKTEHITGAVKVVTFVWEPSIFYYRAEDGTVLFRYGTDIMVTEALENGTLTGLRGKLYRDEADIGIANLYMTLNQRVGTEFSAPYDTESNCFLVRAEPPLPPWQALAFPFHPWTWLAVLVCLLLSGPVLLLVARGSAKSGEEVPSLQTLSDCYTNTFGMHLRVTAVHLPHRASTRVLVSFLWVYTIILTIAYCTNLTAYMLVSKQPRTINTIKELHDSGLKVFGLGDLFKRELSAASDPYLQGLSKTFQVHSSPLEIFPNVLAGRGALLENEGHLLFSATTRFTSRGTSRVRIMKECFAPYNIALGLQSNSAIKRRLDHVIGWLQQAGLVRRFFSDGLRLAASTEEYGGGAEEGEEVTGPRGVIPLSLDHLQGIFLVIIGGWLCSGLVFILEKCLLPYRK</sequence>
<keyword evidence="3" id="KW-1003">Cell membrane</keyword>
<keyword evidence="8" id="KW-0325">Glycoprotein</keyword>
<dbReference type="SUPFAM" id="SSF53850">
    <property type="entry name" value="Periplasmic binding protein-like II"/>
    <property type="match status" value="1"/>
</dbReference>
<evidence type="ECO:0000259" key="12">
    <source>
        <dbReference type="Pfam" id="PF00060"/>
    </source>
</evidence>
<feature type="transmembrane region" description="Helical" evidence="10">
    <location>
        <begin position="382"/>
        <end position="402"/>
    </location>
</feature>
<comment type="similarity">
    <text evidence="2">Belongs to the glutamate-gated ion channel (TC 1.A.10.1) family.</text>
</comment>
<name>A0A8J5JZ03_HOMAM</name>
<keyword evidence="5 10" id="KW-1133">Transmembrane helix</keyword>
<dbReference type="Gene3D" id="1.10.287.70">
    <property type="match status" value="1"/>
</dbReference>
<keyword evidence="7 13" id="KW-0675">Receptor</keyword>
<keyword evidence="14" id="KW-1185">Reference proteome</keyword>
<comment type="subcellular location">
    <subcellularLocation>
        <location evidence="1">Cell membrane</location>
        <topology evidence="1">Multi-pass membrane protein</topology>
    </subcellularLocation>
</comment>
<dbReference type="GO" id="GO:0015276">
    <property type="term" value="F:ligand-gated monoatomic ion channel activity"/>
    <property type="evidence" value="ECO:0007669"/>
    <property type="project" value="InterPro"/>
</dbReference>
<dbReference type="PANTHER" id="PTHR42643:SF35">
    <property type="entry name" value="IONOTROPIC RECEPTOR 68A, ISOFORM A"/>
    <property type="match status" value="1"/>
</dbReference>
<dbReference type="Proteomes" id="UP000747542">
    <property type="component" value="Unassembled WGS sequence"/>
</dbReference>
<dbReference type="InterPro" id="IPR052192">
    <property type="entry name" value="Insect_Ionotropic_Sensory_Rcpt"/>
</dbReference>
<evidence type="ECO:0000256" key="1">
    <source>
        <dbReference type="ARBA" id="ARBA00004651"/>
    </source>
</evidence>
<protein>
    <submittedName>
        <fullName evidence="13">Ionotropic receptor 93a-like 26</fullName>
    </submittedName>
</protein>
<comment type="caution">
    <text evidence="13">The sequence shown here is derived from an EMBL/GenBank/DDBJ whole genome shotgun (WGS) entry which is preliminary data.</text>
</comment>
<dbReference type="GO" id="GO:0005886">
    <property type="term" value="C:plasma membrane"/>
    <property type="evidence" value="ECO:0007669"/>
    <property type="project" value="UniProtKB-SubCell"/>
</dbReference>
<keyword evidence="6 10" id="KW-0472">Membrane</keyword>
<keyword evidence="11" id="KW-0732">Signal</keyword>
<evidence type="ECO:0000256" key="6">
    <source>
        <dbReference type="ARBA" id="ARBA00023136"/>
    </source>
</evidence>
<feature type="transmembrane region" description="Helical" evidence="10">
    <location>
        <begin position="450"/>
        <end position="471"/>
    </location>
</feature>
<gene>
    <name evidence="13" type="primary">Ir93a-L26</name>
    <name evidence="13" type="ORF">Hamer_G023326</name>
</gene>
<dbReference type="AlphaFoldDB" id="A0A8J5JZ03"/>
<evidence type="ECO:0000256" key="9">
    <source>
        <dbReference type="SAM" id="MobiDB-lite"/>
    </source>
</evidence>
<evidence type="ECO:0000313" key="14">
    <source>
        <dbReference type="Proteomes" id="UP000747542"/>
    </source>
</evidence>
<feature type="region of interest" description="Disordered" evidence="9">
    <location>
        <begin position="101"/>
        <end position="124"/>
    </location>
</feature>
<keyword evidence="4 10" id="KW-0812">Transmembrane</keyword>
<organism evidence="13 14">
    <name type="scientific">Homarus americanus</name>
    <name type="common">American lobster</name>
    <dbReference type="NCBI Taxonomy" id="6706"/>
    <lineage>
        <taxon>Eukaryota</taxon>
        <taxon>Metazoa</taxon>
        <taxon>Ecdysozoa</taxon>
        <taxon>Arthropoda</taxon>
        <taxon>Crustacea</taxon>
        <taxon>Multicrustacea</taxon>
        <taxon>Malacostraca</taxon>
        <taxon>Eumalacostraca</taxon>
        <taxon>Eucarida</taxon>
        <taxon>Decapoda</taxon>
        <taxon>Pleocyemata</taxon>
        <taxon>Astacidea</taxon>
        <taxon>Nephropoidea</taxon>
        <taxon>Nephropidae</taxon>
        <taxon>Homarus</taxon>
    </lineage>
</organism>
<dbReference type="GO" id="GO:0050906">
    <property type="term" value="P:detection of stimulus involved in sensory perception"/>
    <property type="evidence" value="ECO:0007669"/>
    <property type="project" value="UniProtKB-ARBA"/>
</dbReference>
<evidence type="ECO:0000256" key="7">
    <source>
        <dbReference type="ARBA" id="ARBA00023170"/>
    </source>
</evidence>
<evidence type="ECO:0000313" key="13">
    <source>
        <dbReference type="EMBL" id="KAG7161979.1"/>
    </source>
</evidence>
<proteinExistence type="inferred from homology"/>